<evidence type="ECO:0000313" key="2">
    <source>
        <dbReference type="Proteomes" id="UP000800093"/>
    </source>
</evidence>
<dbReference type="EMBL" id="ML986598">
    <property type="protein sequence ID" value="KAF2266426.1"/>
    <property type="molecule type" value="Genomic_DNA"/>
</dbReference>
<comment type="caution">
    <text evidence="1">The sequence shown here is derived from an EMBL/GenBank/DDBJ whole genome shotgun (WGS) entry which is preliminary data.</text>
</comment>
<organism evidence="1 2">
    <name type="scientific">Lojkania enalia</name>
    <dbReference type="NCBI Taxonomy" id="147567"/>
    <lineage>
        <taxon>Eukaryota</taxon>
        <taxon>Fungi</taxon>
        <taxon>Dikarya</taxon>
        <taxon>Ascomycota</taxon>
        <taxon>Pezizomycotina</taxon>
        <taxon>Dothideomycetes</taxon>
        <taxon>Pleosporomycetidae</taxon>
        <taxon>Pleosporales</taxon>
        <taxon>Pleosporales incertae sedis</taxon>
        <taxon>Lojkania</taxon>
    </lineage>
</organism>
<sequence>MGELAACAAMQASRTSKLATVVEGAVAVHVQRRGKQRDAKAAKDRRLLGYYCRPSAPNSAQLGVAIFGSDGKWIYASSSSALAARNELPRTSDFEGFDIRLRLPEAFHRESYPNHIVARTLCRCSAFHCIIALCHSPCRQLSGPGCPYNGHPPPVPTRYLPPKGTLLPQSSIAVESFKFFA</sequence>
<accession>A0A9P4N8T2</accession>
<proteinExistence type="predicted"/>
<dbReference type="AlphaFoldDB" id="A0A9P4N8T2"/>
<name>A0A9P4N8T2_9PLEO</name>
<evidence type="ECO:0000313" key="1">
    <source>
        <dbReference type="EMBL" id="KAF2266426.1"/>
    </source>
</evidence>
<dbReference type="Proteomes" id="UP000800093">
    <property type="component" value="Unassembled WGS sequence"/>
</dbReference>
<protein>
    <submittedName>
        <fullName evidence="1">Uncharacterized protein</fullName>
    </submittedName>
</protein>
<gene>
    <name evidence="1" type="ORF">CC78DRAFT_578123</name>
</gene>
<keyword evidence="2" id="KW-1185">Reference proteome</keyword>
<reference evidence="2" key="1">
    <citation type="journal article" date="2020" name="Stud. Mycol.">
        <title>101 Dothideomycetes genomes: A test case for predicting lifestyles and emergence of pathogens.</title>
        <authorList>
            <person name="Haridas S."/>
            <person name="Albert R."/>
            <person name="Binder M."/>
            <person name="Bloem J."/>
            <person name="LaButti K."/>
            <person name="Salamov A."/>
            <person name="Andreopoulos B."/>
            <person name="Baker S."/>
            <person name="Barry K."/>
            <person name="Bills G."/>
            <person name="Bluhm B."/>
            <person name="Cannon C."/>
            <person name="Castanera R."/>
            <person name="Culley D."/>
            <person name="Daum C."/>
            <person name="Ezra D."/>
            <person name="Gonzalez J."/>
            <person name="Henrissat B."/>
            <person name="Kuo A."/>
            <person name="Liang C."/>
            <person name="Lipzen A."/>
            <person name="Lutzoni F."/>
            <person name="Magnuson J."/>
            <person name="Mondo S."/>
            <person name="Nolan M."/>
            <person name="Ohm R."/>
            <person name="Pangilinan J."/>
            <person name="Park H.-J."/>
            <person name="Ramirez L."/>
            <person name="Alfaro M."/>
            <person name="Sun H."/>
            <person name="Tritt A."/>
            <person name="Yoshinaga Y."/>
            <person name="Zwiers L.-H."/>
            <person name="Turgeon B."/>
            <person name="Goodwin S."/>
            <person name="Spatafora J."/>
            <person name="Crous P."/>
            <person name="Grigoriev I."/>
        </authorList>
    </citation>
    <scope>NUCLEOTIDE SEQUENCE [LARGE SCALE GENOMIC DNA]</scope>
    <source>
        <strain evidence="2">CBS 304.66</strain>
    </source>
</reference>